<keyword evidence="1" id="KW-0812">Transmembrane</keyword>
<keyword evidence="1" id="KW-0472">Membrane</keyword>
<keyword evidence="1" id="KW-1133">Transmembrane helix</keyword>
<name>A0A3B0N5N2_THEAN</name>
<dbReference type="AlphaFoldDB" id="A0A3B0N5N2"/>
<feature type="transmembrane region" description="Helical" evidence="1">
    <location>
        <begin position="20"/>
        <end position="42"/>
    </location>
</feature>
<dbReference type="EMBL" id="UIVS01000004">
    <property type="protein sequence ID" value="SVP95230.1"/>
    <property type="molecule type" value="Genomic_DNA"/>
</dbReference>
<accession>A0A3B0N5N2</accession>
<dbReference type="EMBL" id="UIVT01000004">
    <property type="protein sequence ID" value="SVP94385.1"/>
    <property type="molecule type" value="Genomic_DNA"/>
</dbReference>
<reference evidence="3" key="1">
    <citation type="submission" date="2018-07" db="EMBL/GenBank/DDBJ databases">
        <authorList>
            <person name="Quirk P.G."/>
            <person name="Krulwich T.A."/>
        </authorList>
    </citation>
    <scope>NUCLEOTIDE SEQUENCE</scope>
    <source>
        <strain evidence="3">Anand</strain>
    </source>
</reference>
<gene>
    <name evidence="2" type="ORF">TAT_000339000</name>
    <name evidence="3" type="ORF">TAV_000338800</name>
</gene>
<sequence>MTNEAETNNTTHEFDISKFWVFRSINILFFISILTIFTILLIPIRYLNKERPPSIVTLDLNITGYSHAIKVTAIKQKGPILSVTYNTHNSDHIIGTLKFGNVTLGRDPQYLGRYVSAHYIDNRKRLPFRVLVLDVYPSVFVFRRFLLQENKESTYKQVDGYVYVINGSEQQRLDLNLSDLISSTPISVFTSNYEDIDGRHVTQYVPDSSHRFATLKYNINGRMRIMPEYPTTHQITTVTVVSNKSLDAYKVIITYFSHLSINNSPKFKELYFSAHEPTVYFDNVFDLSTRADLRLTDLDFEVNRYENVKKTPVEYFHSINKNDYLLQFYLNHDFIKYEIVTSDLTDLILTVQNESDDTPYEELLDRTLVVQYKPRFTAPPTFYQFNRYLYHTNFVVFKED</sequence>
<evidence type="ECO:0000313" key="2">
    <source>
        <dbReference type="EMBL" id="SVP94385.1"/>
    </source>
</evidence>
<protein>
    <submittedName>
        <fullName evidence="3">Uncharacterized protein</fullName>
    </submittedName>
</protein>
<evidence type="ECO:0000256" key="1">
    <source>
        <dbReference type="SAM" id="Phobius"/>
    </source>
</evidence>
<organism evidence="3">
    <name type="scientific">Theileria annulata</name>
    <dbReference type="NCBI Taxonomy" id="5874"/>
    <lineage>
        <taxon>Eukaryota</taxon>
        <taxon>Sar</taxon>
        <taxon>Alveolata</taxon>
        <taxon>Apicomplexa</taxon>
        <taxon>Aconoidasida</taxon>
        <taxon>Piroplasmida</taxon>
        <taxon>Theileriidae</taxon>
        <taxon>Theileria</taxon>
    </lineage>
</organism>
<evidence type="ECO:0000313" key="3">
    <source>
        <dbReference type="EMBL" id="SVP95230.1"/>
    </source>
</evidence>
<dbReference type="VEuPathDB" id="PiroplasmaDB:TA08485"/>
<proteinExistence type="predicted"/>